<dbReference type="EMBL" id="CSWP01000006">
    <property type="protein sequence ID" value="CPV60939.1"/>
    <property type="molecule type" value="Genomic_DNA"/>
</dbReference>
<protein>
    <submittedName>
        <fullName evidence="5">PPE family protein</fullName>
    </submittedName>
</protein>
<organism evidence="5 6">
    <name type="scientific">Mycobacteroides abscessus</name>
    <dbReference type="NCBI Taxonomy" id="36809"/>
    <lineage>
        <taxon>Bacteria</taxon>
        <taxon>Bacillati</taxon>
        <taxon>Actinomycetota</taxon>
        <taxon>Actinomycetes</taxon>
        <taxon>Mycobacteriales</taxon>
        <taxon>Mycobacteriaceae</taxon>
        <taxon>Mycobacteroides</taxon>
    </lineage>
</organism>
<name>A0A0U0ZP22_9MYCO</name>
<accession>A0A0U0ZP22</accession>
<evidence type="ECO:0000256" key="2">
    <source>
        <dbReference type="SAM" id="MobiDB-lite"/>
    </source>
</evidence>
<dbReference type="GO" id="GO:0052572">
    <property type="term" value="P:response to host immune response"/>
    <property type="evidence" value="ECO:0007669"/>
    <property type="project" value="TreeGrafter"/>
</dbReference>
<dbReference type="PANTHER" id="PTHR46766:SF1">
    <property type="entry name" value="GLUTAMINE-RICH PROTEIN 2"/>
    <property type="match status" value="1"/>
</dbReference>
<evidence type="ECO:0000313" key="5">
    <source>
        <dbReference type="EMBL" id="CPV60939.1"/>
    </source>
</evidence>
<dbReference type="InterPro" id="IPR000030">
    <property type="entry name" value="PPE_dom"/>
</dbReference>
<feature type="region of interest" description="Disordered" evidence="2">
    <location>
        <begin position="333"/>
        <end position="433"/>
    </location>
</feature>
<keyword evidence="3" id="KW-0812">Transmembrane</keyword>
<feature type="compositionally biased region" description="Low complexity" evidence="2">
    <location>
        <begin position="333"/>
        <end position="372"/>
    </location>
</feature>
<sequence length="520" mass="53530">MSAPIWLASPPEVHSTLLSTGPGPAALLAAADAWSTLSAEYRTTAAEIRQLLTAVRAGSWDGVSAEQYAAGHQSYLSWLQATARCSVTNAAQLAQAAAAYSAALADMPTLAELALNHATHAALIGTNFFGINTIAIALNEADYVRMWIQAATTMAVYDAVARAIQAAMPRSLAAPPILSASPMAAETFTAATQLQAAESGIALNNSNSNSQSLLEDLINLLLPGSADVLKALADLDLRELLMLMLTNPATAINLLTPLLTATFGLAQWVATSVAVWILQISSVLMILGPVLAIPLAIALSDPQRLAAMIGVPPPPTPAPVSVTTIATISNPMPTALSAPSAPSAPAAAPSPTSTPTTIGAPTPASPSGPAVPWYAASGIPDPEPPPAPTINNGSGQQLSHQAEAAAVAQAGRTASAPARRRRRKRQAGADEGHMHIRQFLEDPAEQATPATFPPAAEDKRTIATASRRNAGIVSHGGVIAQAAASSRGYMNLSSAPFTKHILEHPLVPSTWSPEDDASDT</sequence>
<keyword evidence="3" id="KW-0472">Membrane</keyword>
<feature type="compositionally biased region" description="Low complexity" evidence="2">
    <location>
        <begin position="402"/>
        <end position="417"/>
    </location>
</feature>
<reference evidence="5 6" key="1">
    <citation type="submission" date="2015-03" db="EMBL/GenBank/DDBJ databases">
        <authorList>
            <person name="Murphy D."/>
        </authorList>
    </citation>
    <scope>NUCLEOTIDE SEQUENCE [LARGE SCALE GENOMIC DNA]</scope>
    <source>
        <strain evidence="5 6">PAP088</strain>
    </source>
</reference>
<gene>
    <name evidence="5" type="ORF">ERS075579_03299</name>
</gene>
<evidence type="ECO:0000259" key="4">
    <source>
        <dbReference type="Pfam" id="PF00823"/>
    </source>
</evidence>
<feature type="transmembrane region" description="Helical" evidence="3">
    <location>
        <begin position="251"/>
        <end position="270"/>
    </location>
</feature>
<dbReference type="RefSeq" id="WP_016893509.1">
    <property type="nucleotide sequence ID" value="NZ_CSWP01000006.1"/>
</dbReference>
<proteinExistence type="inferred from homology"/>
<comment type="similarity">
    <text evidence="1">Belongs to the mycobacterial PPE family.</text>
</comment>
<dbReference type="PANTHER" id="PTHR46766">
    <property type="entry name" value="GLUTAMINE-RICH PROTEIN 2"/>
    <property type="match status" value="1"/>
</dbReference>
<evidence type="ECO:0000256" key="1">
    <source>
        <dbReference type="ARBA" id="ARBA00010652"/>
    </source>
</evidence>
<keyword evidence="3" id="KW-1133">Transmembrane helix</keyword>
<dbReference type="Gene3D" id="1.20.1260.20">
    <property type="entry name" value="PPE superfamily"/>
    <property type="match status" value="1"/>
</dbReference>
<feature type="domain" description="PPE" evidence="4">
    <location>
        <begin position="6"/>
        <end position="168"/>
    </location>
</feature>
<dbReference type="AlphaFoldDB" id="A0A0U0ZP22"/>
<feature type="compositionally biased region" description="Polar residues" evidence="2">
    <location>
        <begin position="389"/>
        <end position="400"/>
    </location>
</feature>
<dbReference type="Proteomes" id="UP000045782">
    <property type="component" value="Unassembled WGS sequence"/>
</dbReference>
<feature type="transmembrane region" description="Helical" evidence="3">
    <location>
        <begin position="276"/>
        <end position="299"/>
    </location>
</feature>
<evidence type="ECO:0000256" key="3">
    <source>
        <dbReference type="SAM" id="Phobius"/>
    </source>
</evidence>
<dbReference type="InterPro" id="IPR038332">
    <property type="entry name" value="PPE_sf"/>
</dbReference>
<dbReference type="Pfam" id="PF00823">
    <property type="entry name" value="PPE"/>
    <property type="match status" value="1"/>
</dbReference>
<dbReference type="SUPFAM" id="SSF140459">
    <property type="entry name" value="PE/PPE dimer-like"/>
    <property type="match status" value="1"/>
</dbReference>
<evidence type="ECO:0000313" key="6">
    <source>
        <dbReference type="Proteomes" id="UP000045782"/>
    </source>
</evidence>